<dbReference type="EMBL" id="BORQ01000005">
    <property type="protein sequence ID" value="GIO32931.1"/>
    <property type="molecule type" value="Genomic_DNA"/>
</dbReference>
<sequence length="387" mass="45160">MILSTDQDCIHERADRRMEPFYWILTFEVMTFVLALGAALVIGPLYWAYRFQSWAFLLLVLLVPGLWLIRFSVRYLRSAIRKNRLLSRYRLCRDRIEYRIYHHPDTKVSEGTIPLDRIERIYVSYYVALYHYAYRKSKFNEQQPTYHILPMVNVVYRDETNRRVLGVPFYEYFDAEQWLKELQSRDIPIWATAVLPGALPEEEQMRLLEDESNSRPFPFHHHLQKELEQLVSEIEQSRPVEAGGADGTAPHQEAGERPPAGIQRFKPQWSTLIIFALLFAFIYAFLKIAFKGNIPSDGFGICFAVSLAGGLIYLFLAKRLTFWVPLRYAVALFLGWALIGAFMPETDAGIGEEYYISTLTAGVFTAFAIWPVFGILYWIRKKRGRRP</sequence>
<evidence type="ECO:0000256" key="2">
    <source>
        <dbReference type="SAM" id="Phobius"/>
    </source>
</evidence>
<dbReference type="RefSeq" id="WP_160042937.1">
    <property type="nucleotide sequence ID" value="NZ_BORQ01000005.1"/>
</dbReference>
<evidence type="ECO:0000313" key="3">
    <source>
        <dbReference type="EMBL" id="GIO32931.1"/>
    </source>
</evidence>
<gene>
    <name evidence="3" type="ORF">J2TS6_40720</name>
</gene>
<reference evidence="3" key="1">
    <citation type="submission" date="2021-03" db="EMBL/GenBank/DDBJ databases">
        <title>Antimicrobial resistance genes in bacteria isolated from Japanese honey, and their potential for conferring macrolide and lincosamide resistance in the American foulbrood pathogen Paenibacillus larvae.</title>
        <authorList>
            <person name="Okamoto M."/>
            <person name="Kumagai M."/>
            <person name="Kanamori H."/>
            <person name="Takamatsu D."/>
        </authorList>
    </citation>
    <scope>NUCLEOTIDE SEQUENCE</scope>
    <source>
        <strain evidence="3">J2TS6</strain>
    </source>
</reference>
<dbReference type="Proteomes" id="UP000679779">
    <property type="component" value="Unassembled WGS sequence"/>
</dbReference>
<protein>
    <submittedName>
        <fullName evidence="3">Uncharacterized protein</fullName>
    </submittedName>
</protein>
<keyword evidence="2" id="KW-1133">Transmembrane helix</keyword>
<feature type="transmembrane region" description="Helical" evidence="2">
    <location>
        <begin position="324"/>
        <end position="343"/>
    </location>
</feature>
<keyword evidence="4" id="KW-1185">Reference proteome</keyword>
<keyword evidence="2" id="KW-0472">Membrane</keyword>
<keyword evidence="2" id="KW-0812">Transmembrane</keyword>
<name>A0A919XHH4_9BACL</name>
<evidence type="ECO:0000313" key="4">
    <source>
        <dbReference type="Proteomes" id="UP000679779"/>
    </source>
</evidence>
<feature type="transmembrane region" description="Helical" evidence="2">
    <location>
        <begin position="269"/>
        <end position="286"/>
    </location>
</feature>
<evidence type="ECO:0000256" key="1">
    <source>
        <dbReference type="SAM" id="MobiDB-lite"/>
    </source>
</evidence>
<feature type="transmembrane region" description="Helical" evidence="2">
    <location>
        <begin position="298"/>
        <end position="317"/>
    </location>
</feature>
<accession>A0A919XHH4</accession>
<feature type="transmembrane region" description="Helical" evidence="2">
    <location>
        <begin position="355"/>
        <end position="379"/>
    </location>
</feature>
<feature type="region of interest" description="Disordered" evidence="1">
    <location>
        <begin position="241"/>
        <end position="260"/>
    </location>
</feature>
<proteinExistence type="predicted"/>
<feature type="transmembrane region" description="Helical" evidence="2">
    <location>
        <begin position="53"/>
        <end position="73"/>
    </location>
</feature>
<feature type="transmembrane region" description="Helical" evidence="2">
    <location>
        <begin position="21"/>
        <end position="47"/>
    </location>
</feature>
<dbReference type="AlphaFoldDB" id="A0A919XHH4"/>
<comment type="caution">
    <text evidence="3">The sequence shown here is derived from an EMBL/GenBank/DDBJ whole genome shotgun (WGS) entry which is preliminary data.</text>
</comment>
<organism evidence="3 4">
    <name type="scientific">Paenibacillus albilobatus</name>
    <dbReference type="NCBI Taxonomy" id="2716884"/>
    <lineage>
        <taxon>Bacteria</taxon>
        <taxon>Bacillati</taxon>
        <taxon>Bacillota</taxon>
        <taxon>Bacilli</taxon>
        <taxon>Bacillales</taxon>
        <taxon>Paenibacillaceae</taxon>
        <taxon>Paenibacillus</taxon>
    </lineage>
</organism>